<evidence type="ECO:0000313" key="1">
    <source>
        <dbReference type="EMBL" id="OIO07535.1"/>
    </source>
</evidence>
<dbReference type="Proteomes" id="UP000183192">
    <property type="component" value="Unassembled WGS sequence"/>
</dbReference>
<proteinExistence type="predicted"/>
<protein>
    <submittedName>
        <fullName evidence="1">Uncharacterized protein</fullName>
    </submittedName>
</protein>
<dbReference type="EMBL" id="MNUU01000042">
    <property type="protein sequence ID" value="OIO07535.1"/>
    <property type="molecule type" value="Genomic_DNA"/>
</dbReference>
<dbReference type="AlphaFoldDB" id="A0A1J4TBE7"/>
<comment type="caution">
    <text evidence="1">The sequence shown here is derived from an EMBL/GenBank/DDBJ whole genome shotgun (WGS) entry which is preliminary data.</text>
</comment>
<evidence type="ECO:0000313" key="2">
    <source>
        <dbReference type="Proteomes" id="UP000183192"/>
    </source>
</evidence>
<sequence length="64" mass="7469">MPKIKKITYKKKIINTASIALNAEKHKLGLRRFVEKDKFKSALDLPAKKNKKKMIIHQPVIRQT</sequence>
<gene>
    <name evidence="1" type="ORF">AUJ27_02270</name>
</gene>
<name>A0A1J4TBE7_9BACT</name>
<organism evidence="1 2">
    <name type="scientific">Candidatus Falkowbacteria bacterium CG1_02_37_44</name>
    <dbReference type="NCBI Taxonomy" id="1805146"/>
    <lineage>
        <taxon>Bacteria</taxon>
        <taxon>Candidatus Falkowiibacteriota</taxon>
    </lineage>
</organism>
<accession>A0A1J4TBE7</accession>
<reference evidence="1 2" key="1">
    <citation type="journal article" date="2016" name="Environ. Microbiol.">
        <title>Genomic resolution of a cold subsurface aquifer community provides metabolic insights for novel microbes adapted to high CO concentrations.</title>
        <authorList>
            <person name="Probst A.J."/>
            <person name="Castelle C.J."/>
            <person name="Singh A."/>
            <person name="Brown C.T."/>
            <person name="Anantharaman K."/>
            <person name="Sharon I."/>
            <person name="Hug L.A."/>
            <person name="Burstein D."/>
            <person name="Emerson J.B."/>
            <person name="Thomas B.C."/>
            <person name="Banfield J.F."/>
        </authorList>
    </citation>
    <scope>NUCLEOTIDE SEQUENCE [LARGE SCALE GENOMIC DNA]</scope>
    <source>
        <strain evidence="1">CG1_02_37_44</strain>
    </source>
</reference>